<feature type="transmembrane region" description="Helical" evidence="4">
    <location>
        <begin position="140"/>
        <end position="160"/>
    </location>
</feature>
<dbReference type="PANTHER" id="PTHR23518">
    <property type="entry name" value="C-METHYLTRANSFERASE"/>
    <property type="match status" value="1"/>
</dbReference>
<dbReference type="Proteomes" id="UP000308528">
    <property type="component" value="Unassembled WGS sequence"/>
</dbReference>
<sequence length="387" mass="41148">MLPQIITRTVFLLGLVSLLTDVASEMLYPVMPLYLESIGFSVAGIGLLEGAASATAGLSKGYFGQWSDRLGRRLPFVQIGYGISALAKPLMAVFTAPWWVFVARTAERLGKGVRTGGRDAMLAGAATAETKARVFGFHRAMDTTGAALGPLLALAFLWAYPGQYRWLFIASAVPGLLAVAATLLLSEQRVAPQEGGRPGILEFARYIRAADPAYRRLFWGLIAFALINSSDLFLLLMLKQAGLSDTALIGWYVFYNLVYAVLAYPFGGLADRFGPKPVYIGGLLVFAGVYLSLSQAAEWWHFGVLFAAYGLYAAATEGVAKAWISKLVPQRDLGTAIGTVSAGESLATLVASTAAGIVWVAFGAEVLLIGTAVLSVGVAAYVSRLQA</sequence>
<dbReference type="Pfam" id="PF07690">
    <property type="entry name" value="MFS_1"/>
    <property type="match status" value="1"/>
</dbReference>
<dbReference type="PROSITE" id="PS50850">
    <property type="entry name" value="MFS"/>
    <property type="match status" value="1"/>
</dbReference>
<dbReference type="GO" id="GO:0022857">
    <property type="term" value="F:transmembrane transporter activity"/>
    <property type="evidence" value="ECO:0007669"/>
    <property type="project" value="InterPro"/>
</dbReference>
<feature type="transmembrane region" description="Helical" evidence="4">
    <location>
        <begin position="79"/>
        <end position="101"/>
    </location>
</feature>
<evidence type="ECO:0000256" key="1">
    <source>
        <dbReference type="ARBA" id="ARBA00022692"/>
    </source>
</evidence>
<dbReference type="InterPro" id="IPR036259">
    <property type="entry name" value="MFS_trans_sf"/>
</dbReference>
<evidence type="ECO:0000256" key="4">
    <source>
        <dbReference type="SAM" id="Phobius"/>
    </source>
</evidence>
<evidence type="ECO:0000256" key="3">
    <source>
        <dbReference type="ARBA" id="ARBA00023136"/>
    </source>
</evidence>
<dbReference type="CDD" id="cd17370">
    <property type="entry name" value="MFS_MJ1317_like"/>
    <property type="match status" value="1"/>
</dbReference>
<feature type="transmembrane region" description="Helical" evidence="4">
    <location>
        <begin position="357"/>
        <end position="382"/>
    </location>
</feature>
<dbReference type="InterPro" id="IPR020846">
    <property type="entry name" value="MFS_dom"/>
</dbReference>
<dbReference type="EMBL" id="SRSF01000003">
    <property type="protein sequence ID" value="THH39664.1"/>
    <property type="molecule type" value="Genomic_DNA"/>
</dbReference>
<evidence type="ECO:0000256" key="2">
    <source>
        <dbReference type="ARBA" id="ARBA00022989"/>
    </source>
</evidence>
<protein>
    <submittedName>
        <fullName evidence="6">MFS transporter</fullName>
    </submittedName>
</protein>
<dbReference type="PANTHER" id="PTHR23518:SF2">
    <property type="entry name" value="MAJOR FACILITATOR SUPERFAMILY TRANSPORTER"/>
    <property type="match status" value="1"/>
</dbReference>
<dbReference type="InterPro" id="IPR011701">
    <property type="entry name" value="MFS"/>
</dbReference>
<feature type="transmembrane region" description="Helical" evidence="4">
    <location>
        <begin position="249"/>
        <end position="270"/>
    </location>
</feature>
<gene>
    <name evidence="6" type="ORF">E4021_08585</name>
</gene>
<name>A0A4S4NIR5_9BACT</name>
<evidence type="ECO:0000313" key="7">
    <source>
        <dbReference type="Proteomes" id="UP000308528"/>
    </source>
</evidence>
<dbReference type="AlphaFoldDB" id="A0A4S4NIR5"/>
<dbReference type="Gene3D" id="1.20.1250.20">
    <property type="entry name" value="MFS general substrate transporter like domains"/>
    <property type="match status" value="2"/>
</dbReference>
<dbReference type="RefSeq" id="WP_136458392.1">
    <property type="nucleotide sequence ID" value="NZ_SRSF01000003.1"/>
</dbReference>
<dbReference type="OrthoDB" id="9803985at2"/>
<comment type="caution">
    <text evidence="6">The sequence shown here is derived from an EMBL/GenBank/DDBJ whole genome shotgun (WGS) entry which is preliminary data.</text>
</comment>
<evidence type="ECO:0000313" key="6">
    <source>
        <dbReference type="EMBL" id="THH39664.1"/>
    </source>
</evidence>
<accession>A0A4S4NIR5</accession>
<feature type="transmembrane region" description="Helical" evidence="4">
    <location>
        <begin position="217"/>
        <end position="237"/>
    </location>
</feature>
<keyword evidence="1 4" id="KW-0812">Transmembrane</keyword>
<reference evidence="6 7" key="1">
    <citation type="submission" date="2019-04" db="EMBL/GenBank/DDBJ databases">
        <title>Lewinella litorea sp. nov., isolated from a marine sand.</title>
        <authorList>
            <person name="Yoon J.-H."/>
        </authorList>
    </citation>
    <scope>NUCLEOTIDE SEQUENCE [LARGE SCALE GENOMIC DNA]</scope>
    <source>
        <strain evidence="6 7">HSMS-39</strain>
    </source>
</reference>
<keyword evidence="2 4" id="KW-1133">Transmembrane helix</keyword>
<feature type="transmembrane region" description="Helical" evidence="4">
    <location>
        <begin position="166"/>
        <end position="185"/>
    </location>
</feature>
<dbReference type="SUPFAM" id="SSF103473">
    <property type="entry name" value="MFS general substrate transporter"/>
    <property type="match status" value="1"/>
</dbReference>
<organism evidence="6 7">
    <name type="scientific">Neolewinella litorea</name>
    <dbReference type="NCBI Taxonomy" id="2562452"/>
    <lineage>
        <taxon>Bacteria</taxon>
        <taxon>Pseudomonadati</taxon>
        <taxon>Bacteroidota</taxon>
        <taxon>Saprospiria</taxon>
        <taxon>Saprospirales</taxon>
        <taxon>Lewinellaceae</taxon>
        <taxon>Neolewinella</taxon>
    </lineage>
</organism>
<evidence type="ECO:0000259" key="5">
    <source>
        <dbReference type="PROSITE" id="PS50850"/>
    </source>
</evidence>
<proteinExistence type="predicted"/>
<feature type="transmembrane region" description="Helical" evidence="4">
    <location>
        <begin position="277"/>
        <end position="293"/>
    </location>
</feature>
<feature type="domain" description="Major facilitator superfamily (MFS) profile" evidence="5">
    <location>
        <begin position="9"/>
        <end position="387"/>
    </location>
</feature>
<keyword evidence="3 4" id="KW-0472">Membrane</keyword>
<keyword evidence="7" id="KW-1185">Reference proteome</keyword>